<dbReference type="InterPro" id="IPR026017">
    <property type="entry name" value="Lumazine-bd_dom"/>
</dbReference>
<dbReference type="GO" id="GO:0004746">
    <property type="term" value="F:riboflavin synthase activity"/>
    <property type="evidence" value="ECO:0007669"/>
    <property type="project" value="UniProtKB-UniRule"/>
</dbReference>
<comment type="pathway">
    <text evidence="3">Cofactor biosynthesis; riboflavin biosynthesis; riboflavin from 2-hydroxy-3-oxobutyl phosphate and 5-amino-6-(D-ribitylamino)uracil: step 2/2.</text>
</comment>
<feature type="domain" description="Lumazine-binding" evidence="12">
    <location>
        <begin position="1"/>
        <end position="96"/>
    </location>
</feature>
<dbReference type="NCBIfam" id="NF009566">
    <property type="entry name" value="PRK13020.1"/>
    <property type="match status" value="1"/>
</dbReference>
<evidence type="ECO:0000256" key="10">
    <source>
        <dbReference type="NCBIfam" id="TIGR00187"/>
    </source>
</evidence>
<organism evidence="13 14">
    <name type="scientific">Candidatus Ghiorseimicrobium undicola</name>
    <dbReference type="NCBI Taxonomy" id="1974746"/>
    <lineage>
        <taxon>Bacteria</taxon>
        <taxon>Pseudomonadati</taxon>
        <taxon>Candidatus Omnitrophota</taxon>
        <taxon>Candidatus Ghiorseimicrobium</taxon>
    </lineage>
</organism>
<feature type="domain" description="Lumazine-binding" evidence="12">
    <location>
        <begin position="97"/>
        <end position="193"/>
    </location>
</feature>
<dbReference type="FunFam" id="2.40.30.20:FF:000004">
    <property type="entry name" value="Riboflavin synthase, alpha subunit"/>
    <property type="match status" value="1"/>
</dbReference>
<dbReference type="PROSITE" id="PS51177">
    <property type="entry name" value="LUMAZINE_BIND"/>
    <property type="match status" value="2"/>
</dbReference>
<comment type="function">
    <text evidence="2">Catalyzes the dismutation of two molecules of 6,7-dimethyl-8-ribityllumazine, resulting in the formation of riboflavin and 5-amino-6-(D-ribitylamino)uracil.</text>
</comment>
<dbReference type="GO" id="GO:0009231">
    <property type="term" value="P:riboflavin biosynthetic process"/>
    <property type="evidence" value="ECO:0007669"/>
    <property type="project" value="UniProtKB-KW"/>
</dbReference>
<dbReference type="AlphaFoldDB" id="A0A2H0LWN0"/>
<dbReference type="Pfam" id="PF00677">
    <property type="entry name" value="Lum_binding"/>
    <property type="match status" value="2"/>
</dbReference>
<dbReference type="EC" id="2.5.1.9" evidence="5 10"/>
<dbReference type="PANTHER" id="PTHR21098:SF0">
    <property type="entry name" value="RIBOFLAVIN SYNTHASE"/>
    <property type="match status" value="1"/>
</dbReference>
<dbReference type="Proteomes" id="UP000229641">
    <property type="component" value="Unassembled WGS sequence"/>
</dbReference>
<evidence type="ECO:0000256" key="5">
    <source>
        <dbReference type="ARBA" id="ARBA00012827"/>
    </source>
</evidence>
<evidence type="ECO:0000313" key="13">
    <source>
        <dbReference type="EMBL" id="PIQ88829.1"/>
    </source>
</evidence>
<protein>
    <recommendedName>
        <fullName evidence="6 10">Riboflavin synthase</fullName>
        <ecNumber evidence="5 10">2.5.1.9</ecNumber>
    </recommendedName>
</protein>
<dbReference type="CDD" id="cd00402">
    <property type="entry name" value="Riboflavin_synthase_like"/>
    <property type="match status" value="1"/>
</dbReference>
<dbReference type="InterPro" id="IPR017938">
    <property type="entry name" value="Riboflavin_synthase-like_b-brl"/>
</dbReference>
<dbReference type="PIRSF" id="PIRSF000498">
    <property type="entry name" value="Riboflavin_syn_A"/>
    <property type="match status" value="1"/>
</dbReference>
<keyword evidence="9" id="KW-0677">Repeat</keyword>
<comment type="catalytic activity">
    <reaction evidence="1">
        <text>2 6,7-dimethyl-8-(1-D-ribityl)lumazine + H(+) = 5-amino-6-(D-ribitylamino)uracil + riboflavin</text>
        <dbReference type="Rhea" id="RHEA:20772"/>
        <dbReference type="ChEBI" id="CHEBI:15378"/>
        <dbReference type="ChEBI" id="CHEBI:15934"/>
        <dbReference type="ChEBI" id="CHEBI:57986"/>
        <dbReference type="ChEBI" id="CHEBI:58201"/>
        <dbReference type="EC" id="2.5.1.9"/>
    </reaction>
</comment>
<sequence length="193" mass="21112">MFTGIIEELGVVKKISRRGDFTLLEVTAKAVLENTKPGDSIAVNGACLTVIKKDKDYLSFEVMQETMDVSNLGELGISDAVNLERSLKIGDRLSGHFVLGHIDAKGLIRKKTFTGNNLCFEITIPKGLSKYIARKGSIAIDGISLTVVEVRTSVFSVYIIPYTLKNTILKYKNTGSFVNIEVDTLARYAASNS</sequence>
<evidence type="ECO:0000256" key="4">
    <source>
        <dbReference type="ARBA" id="ARBA00011233"/>
    </source>
</evidence>
<dbReference type="NCBIfam" id="TIGR00187">
    <property type="entry name" value="ribE"/>
    <property type="match status" value="1"/>
</dbReference>
<dbReference type="NCBIfam" id="NF006767">
    <property type="entry name" value="PRK09289.1"/>
    <property type="match status" value="1"/>
</dbReference>
<accession>A0A2H0LWN0</accession>
<evidence type="ECO:0000256" key="8">
    <source>
        <dbReference type="ARBA" id="ARBA00022679"/>
    </source>
</evidence>
<dbReference type="PANTHER" id="PTHR21098">
    <property type="entry name" value="RIBOFLAVIN SYNTHASE ALPHA CHAIN"/>
    <property type="match status" value="1"/>
</dbReference>
<keyword evidence="7" id="KW-0686">Riboflavin biosynthesis</keyword>
<evidence type="ECO:0000256" key="9">
    <source>
        <dbReference type="ARBA" id="ARBA00022737"/>
    </source>
</evidence>
<dbReference type="InterPro" id="IPR023366">
    <property type="entry name" value="ATP_synth_asu-like_sf"/>
</dbReference>
<reference evidence="13 14" key="1">
    <citation type="submission" date="2017-09" db="EMBL/GenBank/DDBJ databases">
        <title>Depth-based differentiation of microbial function through sediment-hosted aquifers and enrichment of novel symbionts in the deep terrestrial subsurface.</title>
        <authorList>
            <person name="Probst A.J."/>
            <person name="Ladd B."/>
            <person name="Jarett J.K."/>
            <person name="Geller-Mcgrath D.E."/>
            <person name="Sieber C.M."/>
            <person name="Emerson J.B."/>
            <person name="Anantharaman K."/>
            <person name="Thomas B.C."/>
            <person name="Malmstrom R."/>
            <person name="Stieglmeier M."/>
            <person name="Klingl A."/>
            <person name="Woyke T."/>
            <person name="Ryan C.M."/>
            <person name="Banfield J.F."/>
        </authorList>
    </citation>
    <scope>NUCLEOTIDE SEQUENCE [LARGE SCALE GENOMIC DNA]</scope>
    <source>
        <strain evidence="13">CG11_big_fil_rev_8_21_14_0_20_42_13</strain>
    </source>
</reference>
<comment type="caution">
    <text evidence="13">The sequence shown here is derived from an EMBL/GenBank/DDBJ whole genome shotgun (WGS) entry which is preliminary data.</text>
</comment>
<gene>
    <name evidence="13" type="ORF">COV72_06020</name>
</gene>
<name>A0A2H0LWN0_9BACT</name>
<dbReference type="SUPFAM" id="SSF63380">
    <property type="entry name" value="Riboflavin synthase domain-like"/>
    <property type="match status" value="2"/>
</dbReference>
<evidence type="ECO:0000256" key="7">
    <source>
        <dbReference type="ARBA" id="ARBA00022619"/>
    </source>
</evidence>
<evidence type="ECO:0000256" key="2">
    <source>
        <dbReference type="ARBA" id="ARBA00002803"/>
    </source>
</evidence>
<comment type="subunit">
    <text evidence="4">Homotrimer.</text>
</comment>
<proteinExistence type="predicted"/>
<keyword evidence="8" id="KW-0808">Transferase</keyword>
<feature type="repeat" description="Lumazine-binding" evidence="11">
    <location>
        <begin position="97"/>
        <end position="193"/>
    </location>
</feature>
<evidence type="ECO:0000256" key="11">
    <source>
        <dbReference type="PROSITE-ProRule" id="PRU00524"/>
    </source>
</evidence>
<feature type="repeat" description="Lumazine-binding" evidence="11">
    <location>
        <begin position="1"/>
        <end position="96"/>
    </location>
</feature>
<dbReference type="Gene3D" id="2.40.30.20">
    <property type="match status" value="2"/>
</dbReference>
<evidence type="ECO:0000256" key="1">
    <source>
        <dbReference type="ARBA" id="ARBA00000968"/>
    </source>
</evidence>
<dbReference type="InterPro" id="IPR001783">
    <property type="entry name" value="Lumazine-bd"/>
</dbReference>
<evidence type="ECO:0000256" key="3">
    <source>
        <dbReference type="ARBA" id="ARBA00004887"/>
    </source>
</evidence>
<dbReference type="EMBL" id="PCWA01000084">
    <property type="protein sequence ID" value="PIQ88829.1"/>
    <property type="molecule type" value="Genomic_DNA"/>
</dbReference>
<evidence type="ECO:0000256" key="6">
    <source>
        <dbReference type="ARBA" id="ARBA00013950"/>
    </source>
</evidence>
<dbReference type="FunFam" id="2.40.30.20:FF:000003">
    <property type="entry name" value="Riboflavin synthase, alpha subunit"/>
    <property type="match status" value="1"/>
</dbReference>
<evidence type="ECO:0000313" key="14">
    <source>
        <dbReference type="Proteomes" id="UP000229641"/>
    </source>
</evidence>
<evidence type="ECO:0000259" key="12">
    <source>
        <dbReference type="PROSITE" id="PS51177"/>
    </source>
</evidence>